<evidence type="ECO:0000313" key="3">
    <source>
        <dbReference type="EMBL" id="ORC35938.1"/>
    </source>
</evidence>
<dbReference type="Pfam" id="PF01408">
    <property type="entry name" value="GFO_IDH_MocA"/>
    <property type="match status" value="1"/>
</dbReference>
<dbReference type="EMBL" id="MWQY01000007">
    <property type="protein sequence ID" value="ORC35938.1"/>
    <property type="molecule type" value="Genomic_DNA"/>
</dbReference>
<keyword evidence="4" id="KW-1185">Reference proteome</keyword>
<dbReference type="Pfam" id="PF02894">
    <property type="entry name" value="GFO_IDH_MocA_C"/>
    <property type="match status" value="1"/>
</dbReference>
<dbReference type="InterPro" id="IPR004104">
    <property type="entry name" value="Gfo/Idh/MocA-like_OxRdtase_C"/>
</dbReference>
<comment type="caution">
    <text evidence="3">The sequence shown here is derived from an EMBL/GenBank/DDBJ whole genome shotgun (WGS) entry which is preliminary data.</text>
</comment>
<accession>A0A1Y1RZ46</accession>
<dbReference type="STRING" id="1963862.B4O97_07670"/>
<dbReference type="InterPro" id="IPR000683">
    <property type="entry name" value="Gfo/Idh/MocA-like_OxRdtase_N"/>
</dbReference>
<feature type="domain" description="Gfo/Idh/MocA-like oxidoreductase N-terminal" evidence="1">
    <location>
        <begin position="5"/>
        <end position="131"/>
    </location>
</feature>
<name>A0A1Y1RZ46_9SPIO</name>
<dbReference type="AlphaFoldDB" id="A0A1Y1RZ46"/>
<proteinExistence type="predicted"/>
<feature type="domain" description="Gfo/Idh/MocA-like oxidoreductase C-terminal" evidence="2">
    <location>
        <begin position="143"/>
        <end position="422"/>
    </location>
</feature>
<dbReference type="SUPFAM" id="SSF51735">
    <property type="entry name" value="NAD(P)-binding Rossmann-fold domains"/>
    <property type="match status" value="1"/>
</dbReference>
<dbReference type="GO" id="GO:0000166">
    <property type="term" value="F:nucleotide binding"/>
    <property type="evidence" value="ECO:0007669"/>
    <property type="project" value="InterPro"/>
</dbReference>
<dbReference type="InterPro" id="IPR051450">
    <property type="entry name" value="Gfo/Idh/MocA_Oxidoreductases"/>
</dbReference>
<dbReference type="Gene3D" id="3.40.50.720">
    <property type="entry name" value="NAD(P)-binding Rossmann-like Domain"/>
    <property type="match status" value="1"/>
</dbReference>
<dbReference type="InterPro" id="IPR036291">
    <property type="entry name" value="NAD(P)-bd_dom_sf"/>
</dbReference>
<dbReference type="Proteomes" id="UP000192343">
    <property type="component" value="Unassembled WGS sequence"/>
</dbReference>
<protein>
    <submittedName>
        <fullName evidence="3">Oxidoreductase</fullName>
    </submittedName>
</protein>
<evidence type="ECO:0000313" key="4">
    <source>
        <dbReference type="Proteomes" id="UP000192343"/>
    </source>
</evidence>
<dbReference type="OrthoDB" id="9781031at2"/>
<reference evidence="3 4" key="1">
    <citation type="submission" date="2017-03" db="EMBL/GenBank/DDBJ databases">
        <title>Draft Genome sequence of Marispirochaeta sp. strain JC444.</title>
        <authorList>
            <person name="Shivani Y."/>
            <person name="Subhash Y."/>
            <person name="Sasikala C."/>
            <person name="Ramana C."/>
        </authorList>
    </citation>
    <scope>NUCLEOTIDE SEQUENCE [LARGE SCALE GENOMIC DNA]</scope>
    <source>
        <strain evidence="3 4">JC444</strain>
    </source>
</reference>
<gene>
    <name evidence="3" type="ORF">B4O97_07670</name>
</gene>
<evidence type="ECO:0000259" key="1">
    <source>
        <dbReference type="Pfam" id="PF01408"/>
    </source>
</evidence>
<dbReference type="Gene3D" id="3.30.360.10">
    <property type="entry name" value="Dihydrodipicolinate Reductase, domain 2"/>
    <property type="match status" value="1"/>
</dbReference>
<sequence length="428" mass="49506">MMRKRYAVCGVSNRALKMFVKPMLSLFQEHTEVVGLLDPDPRRFEVAGEQYPSLKELPCYKPEELEKMIRECRPDVLLIAGRDNTHARYVLAALEHDIDSLVEKPMAAGAEDCQKIIDAEKKSKGRVQVTFNYRYTAIHRRIKEMILQGKVGRITSIDLNWYIDTYHGSSYFRRWNRYREISGGLSIHKASHHFDLVNWWTGQRPEEVFAFGALNYYGPEGPKNPSIKDGRFCQTCDEKDQCIYYRRWNHRTGDAEVKDDHLDLDEARKANFTGYRTDACIFDSDIQIEDTYTATIRYDKGAMLSYSVNFSTPWEGYRVAINGTEGRIESTEYHMPQRIPFPFEEHQTIEYYPLFGSKEIIHVVERPGGHHGADPVLLEDVFLGPDPSRDYEIASSSLDGALAVATGEAVWKSVRDRRPYKLRELLTY</sequence>
<dbReference type="SUPFAM" id="SSF55347">
    <property type="entry name" value="Glyceraldehyde-3-phosphate dehydrogenase-like, C-terminal domain"/>
    <property type="match status" value="1"/>
</dbReference>
<evidence type="ECO:0000259" key="2">
    <source>
        <dbReference type="Pfam" id="PF02894"/>
    </source>
</evidence>
<organism evidence="3 4">
    <name type="scientific">Marispirochaeta aestuarii</name>
    <dbReference type="NCBI Taxonomy" id="1963862"/>
    <lineage>
        <taxon>Bacteria</taxon>
        <taxon>Pseudomonadati</taxon>
        <taxon>Spirochaetota</taxon>
        <taxon>Spirochaetia</taxon>
        <taxon>Spirochaetales</taxon>
        <taxon>Spirochaetaceae</taxon>
        <taxon>Marispirochaeta</taxon>
    </lineage>
</organism>
<dbReference type="PANTHER" id="PTHR43377">
    <property type="entry name" value="BILIVERDIN REDUCTASE A"/>
    <property type="match status" value="1"/>
</dbReference>
<dbReference type="PANTHER" id="PTHR43377:SF2">
    <property type="entry name" value="BINDING ROSSMANN FOLD OXIDOREDUCTASE, PUTATIVE (AFU_ORTHOLOGUE AFUA_4G00560)-RELATED"/>
    <property type="match status" value="1"/>
</dbReference>